<dbReference type="InterPro" id="IPR014001">
    <property type="entry name" value="Helicase_ATP-bd"/>
</dbReference>
<dbReference type="PROSITE" id="PS51192">
    <property type="entry name" value="HELICASE_ATP_BIND_1"/>
    <property type="match status" value="1"/>
</dbReference>
<keyword evidence="2" id="KW-0547">Nucleotide-binding</keyword>
<feature type="domain" description="Helicase ATP-binding" evidence="3">
    <location>
        <begin position="1"/>
        <end position="60"/>
    </location>
</feature>
<dbReference type="PANTHER" id="PTHR47964:SF1">
    <property type="entry name" value="ATP-DEPENDENT DNA HELICASE HOMOLOG RECG, CHLOROPLASTIC"/>
    <property type="match status" value="1"/>
</dbReference>
<accession>X1DSN8</accession>
<evidence type="ECO:0000256" key="1">
    <source>
        <dbReference type="ARBA" id="ARBA00022801"/>
    </source>
</evidence>
<dbReference type="GO" id="GO:0016787">
    <property type="term" value="F:hydrolase activity"/>
    <property type="evidence" value="ECO:0007669"/>
    <property type="project" value="UniProtKB-KW"/>
</dbReference>
<dbReference type="InterPro" id="IPR001650">
    <property type="entry name" value="Helicase_C-like"/>
</dbReference>
<evidence type="ECO:0000259" key="3">
    <source>
        <dbReference type="PROSITE" id="PS51192"/>
    </source>
</evidence>
<evidence type="ECO:0000313" key="5">
    <source>
        <dbReference type="EMBL" id="GAH23187.1"/>
    </source>
</evidence>
<dbReference type="Gene3D" id="3.40.50.300">
    <property type="entry name" value="P-loop containing nucleotide triphosphate hydrolases"/>
    <property type="match status" value="1"/>
</dbReference>
<dbReference type="SUPFAM" id="SSF143517">
    <property type="entry name" value="TRCF domain-like"/>
    <property type="match status" value="1"/>
</dbReference>
<feature type="non-terminal residue" evidence="5">
    <location>
        <position position="1"/>
    </location>
</feature>
<protein>
    <recommendedName>
        <fullName evidence="6">Helicase C-terminal domain-containing protein</fullName>
    </recommendedName>
</protein>
<dbReference type="GO" id="GO:0003678">
    <property type="term" value="F:DNA helicase activity"/>
    <property type="evidence" value="ECO:0007669"/>
    <property type="project" value="TreeGrafter"/>
</dbReference>
<dbReference type="InterPro" id="IPR027417">
    <property type="entry name" value="P-loop_NTPase"/>
</dbReference>
<dbReference type="SMART" id="SM00490">
    <property type="entry name" value="HELICc"/>
    <property type="match status" value="1"/>
</dbReference>
<reference evidence="5" key="1">
    <citation type="journal article" date="2014" name="Front. Microbiol.">
        <title>High frequency of phylogenetically diverse reductive dehalogenase-homologous genes in deep subseafloor sedimentary metagenomes.</title>
        <authorList>
            <person name="Kawai M."/>
            <person name="Futagami T."/>
            <person name="Toyoda A."/>
            <person name="Takaki Y."/>
            <person name="Nishi S."/>
            <person name="Hori S."/>
            <person name="Arai W."/>
            <person name="Tsubouchi T."/>
            <person name="Morono Y."/>
            <person name="Uchiyama I."/>
            <person name="Ito T."/>
            <person name="Fujiyama A."/>
            <person name="Inagaki F."/>
            <person name="Takami H."/>
        </authorList>
    </citation>
    <scope>NUCLEOTIDE SEQUENCE</scope>
    <source>
        <strain evidence="5">Expedition CK06-06</strain>
    </source>
</reference>
<dbReference type="EMBL" id="BARU01002009">
    <property type="protein sequence ID" value="GAH23187.1"/>
    <property type="molecule type" value="Genomic_DNA"/>
</dbReference>
<dbReference type="Pfam" id="PF00271">
    <property type="entry name" value="Helicase_C"/>
    <property type="match status" value="1"/>
</dbReference>
<evidence type="ECO:0008006" key="6">
    <source>
        <dbReference type="Google" id="ProtNLM"/>
    </source>
</evidence>
<dbReference type="Pfam" id="PF03461">
    <property type="entry name" value="TRCF"/>
    <property type="match status" value="1"/>
</dbReference>
<feature type="domain" description="Helicase C-terminal" evidence="4">
    <location>
        <begin position="85"/>
        <end position="235"/>
    </location>
</feature>
<comment type="caution">
    <text evidence="5">The sequence shown here is derived from an EMBL/GenBank/DDBJ whole genome shotgun (WGS) entry which is preliminary data.</text>
</comment>
<dbReference type="SMART" id="SM00982">
    <property type="entry name" value="TRCF"/>
    <property type="match status" value="1"/>
</dbReference>
<dbReference type="InterPro" id="IPR037235">
    <property type="entry name" value="TRCF-like_C_D7"/>
</dbReference>
<keyword evidence="2" id="KW-0067">ATP-binding</keyword>
<gene>
    <name evidence="5" type="ORF">S03H2_04934</name>
</gene>
<proteinExistence type="predicted"/>
<dbReference type="AlphaFoldDB" id="X1DSN8"/>
<name>X1DSN8_9ZZZZ</name>
<dbReference type="PANTHER" id="PTHR47964">
    <property type="entry name" value="ATP-DEPENDENT DNA HELICASE HOMOLOG RECG, CHLOROPLASTIC"/>
    <property type="match status" value="1"/>
</dbReference>
<dbReference type="SUPFAM" id="SSF52540">
    <property type="entry name" value="P-loop containing nucleoside triphosphate hydrolases"/>
    <property type="match status" value="2"/>
</dbReference>
<dbReference type="Gene3D" id="3.90.1150.50">
    <property type="entry name" value="Transcription-repair-coupling factor, D7 domain"/>
    <property type="match status" value="1"/>
</dbReference>
<dbReference type="GO" id="GO:0006281">
    <property type="term" value="P:DNA repair"/>
    <property type="evidence" value="ECO:0007669"/>
    <property type="project" value="InterPro"/>
</dbReference>
<dbReference type="InterPro" id="IPR047112">
    <property type="entry name" value="RecG/Mfd"/>
</dbReference>
<evidence type="ECO:0000256" key="2">
    <source>
        <dbReference type="ARBA" id="ARBA00022806"/>
    </source>
</evidence>
<evidence type="ECO:0000259" key="4">
    <source>
        <dbReference type="PROSITE" id="PS51194"/>
    </source>
</evidence>
<keyword evidence="1" id="KW-0378">Hydrolase</keyword>
<keyword evidence="2" id="KW-0347">Helicase</keyword>
<dbReference type="PROSITE" id="PS51194">
    <property type="entry name" value="HELICASE_CTER"/>
    <property type="match status" value="1"/>
</dbReference>
<dbReference type="InterPro" id="IPR005118">
    <property type="entry name" value="TRCF_C"/>
</dbReference>
<sequence length="421" mass="47906">DIRPKDLGLIIVDEEQKFGVGSKEKIKLLKTEVDVLTLSATPIPRTLHMSLTGVRDIVLIETHPEGRNPIETFVGEIDYQVVRRAIERELARAGQVYYVYNRISGIENKKIQLQQLVPEARVALTHGRMDGSRIEEIMSDFVNKKYDILLTTSIIESGMDIGNVNTLIVENSHLFGLSQLYQLRGRVGRSSERAYSYLFYPGRGNLSLPAFQRLKTLTEYTDLGSGYNIAMRDLEIRGAGEILGPRQHGHINSVGFDMYCQIVKEEIEKLKGKKIEEDINVQIDLPVSAYIPKSYIESERDRVNIYKILGNAKSLGEIDQVRKGMNLRYKKAPLVVDNLVNIAKLKYLLRKAKIEKLVFSDEKGIYLKKVDMSQGKAREMNRKNKNLSYEPVSKRIIIKKVSKNIDLDLVLGSLNDIMSFM</sequence>
<organism evidence="5">
    <name type="scientific">marine sediment metagenome</name>
    <dbReference type="NCBI Taxonomy" id="412755"/>
    <lineage>
        <taxon>unclassified sequences</taxon>
        <taxon>metagenomes</taxon>
        <taxon>ecological metagenomes</taxon>
    </lineage>
</organism>